<dbReference type="GO" id="GO:0000502">
    <property type="term" value="C:proteasome complex"/>
    <property type="evidence" value="ECO:0007669"/>
    <property type="project" value="UniProtKB-KW"/>
</dbReference>
<dbReference type="EMBL" id="JADAQX010000655">
    <property type="protein sequence ID" value="KAF8819649.1"/>
    <property type="molecule type" value="Genomic_DNA"/>
</dbReference>
<dbReference type="Proteomes" id="UP000823046">
    <property type="component" value="Unassembled WGS sequence"/>
</dbReference>
<keyword evidence="10" id="KW-1185">Reference proteome</keyword>
<dbReference type="PROSITE" id="PS00854">
    <property type="entry name" value="PROTEASOME_BETA_1"/>
    <property type="match status" value="1"/>
</dbReference>
<proteinExistence type="inferred from homology"/>
<dbReference type="PRINTS" id="PR00141">
    <property type="entry name" value="PROTEASOME"/>
</dbReference>
<keyword evidence="2 8" id="KW-0963">Cytoplasm</keyword>
<keyword evidence="6 8" id="KW-0647">Proteasome</keyword>
<evidence type="ECO:0000313" key="10">
    <source>
        <dbReference type="Proteomes" id="UP000823046"/>
    </source>
</evidence>
<evidence type="ECO:0000256" key="5">
    <source>
        <dbReference type="ARBA" id="ARBA00022801"/>
    </source>
</evidence>
<keyword evidence="7" id="KW-0865">Zymogen</keyword>
<dbReference type="InterPro" id="IPR029055">
    <property type="entry name" value="Ntn_hydrolases_N"/>
</dbReference>
<protein>
    <recommendedName>
        <fullName evidence="8">Proteasome subunit beta</fullName>
    </recommendedName>
</protein>
<comment type="subunit">
    <text evidence="8">Component of the proteasome complex.</text>
</comment>
<keyword evidence="5" id="KW-0378">Hydrolase</keyword>
<organism evidence="9 10">
    <name type="scientific">Cardiosporidium cionae</name>
    <dbReference type="NCBI Taxonomy" id="476202"/>
    <lineage>
        <taxon>Eukaryota</taxon>
        <taxon>Sar</taxon>
        <taxon>Alveolata</taxon>
        <taxon>Apicomplexa</taxon>
        <taxon>Aconoidasida</taxon>
        <taxon>Nephromycida</taxon>
        <taxon>Cardiosporidium</taxon>
    </lineage>
</organism>
<dbReference type="InterPro" id="IPR001353">
    <property type="entry name" value="Proteasome_sua/b"/>
</dbReference>
<dbReference type="InterPro" id="IPR023333">
    <property type="entry name" value="Proteasome_suB-type"/>
</dbReference>
<gene>
    <name evidence="9" type="ORF">IE077_004163</name>
</gene>
<dbReference type="PROSITE" id="PS51476">
    <property type="entry name" value="PROTEASOME_BETA_2"/>
    <property type="match status" value="1"/>
</dbReference>
<dbReference type="Pfam" id="PF00227">
    <property type="entry name" value="Proteasome"/>
    <property type="match status" value="1"/>
</dbReference>
<comment type="caution">
    <text evidence="9">The sequence shown here is derived from an EMBL/GenBank/DDBJ whole genome shotgun (WGS) entry which is preliminary data.</text>
</comment>
<evidence type="ECO:0000256" key="2">
    <source>
        <dbReference type="ARBA" id="ARBA00022490"/>
    </source>
</evidence>
<comment type="catalytic activity">
    <reaction evidence="1">
        <text>Cleavage of peptide bonds with very broad specificity.</text>
        <dbReference type="EC" id="3.4.25.1"/>
    </reaction>
</comment>
<evidence type="ECO:0000256" key="8">
    <source>
        <dbReference type="RuleBase" id="RU004203"/>
    </source>
</evidence>
<keyword evidence="3" id="KW-0645">Protease</keyword>
<comment type="similarity">
    <text evidence="8">Belongs to the peptidase T1B family.</text>
</comment>
<evidence type="ECO:0000256" key="3">
    <source>
        <dbReference type="ARBA" id="ARBA00022670"/>
    </source>
</evidence>
<keyword evidence="8" id="KW-0539">Nucleus</keyword>
<name>A0ABQ7J6N3_9APIC</name>
<comment type="subcellular location">
    <subcellularLocation>
        <location evidence="8">Cytoplasm</location>
    </subcellularLocation>
    <subcellularLocation>
        <location evidence="8">Nucleus</location>
    </subcellularLocation>
</comment>
<evidence type="ECO:0000256" key="4">
    <source>
        <dbReference type="ARBA" id="ARBA00022698"/>
    </source>
</evidence>
<evidence type="ECO:0000313" key="9">
    <source>
        <dbReference type="EMBL" id="KAF8819649.1"/>
    </source>
</evidence>
<accession>A0ABQ7J6N3</accession>
<dbReference type="SUPFAM" id="SSF56235">
    <property type="entry name" value="N-terminal nucleophile aminohydrolases (Ntn hydrolases)"/>
    <property type="match status" value="1"/>
</dbReference>
<evidence type="ECO:0000256" key="6">
    <source>
        <dbReference type="ARBA" id="ARBA00022942"/>
    </source>
</evidence>
<dbReference type="PANTHER" id="PTHR32194:SF3">
    <property type="entry name" value="PROTEASOME SUBUNIT BETA"/>
    <property type="match status" value="1"/>
</dbReference>
<dbReference type="PANTHER" id="PTHR32194">
    <property type="entry name" value="METALLOPROTEASE TLDD"/>
    <property type="match status" value="1"/>
</dbReference>
<dbReference type="InterPro" id="IPR000243">
    <property type="entry name" value="Pept_T1A_subB"/>
</dbReference>
<evidence type="ECO:0000256" key="1">
    <source>
        <dbReference type="ARBA" id="ARBA00001198"/>
    </source>
</evidence>
<dbReference type="Gene3D" id="3.60.20.10">
    <property type="entry name" value="Glutamine Phosphoribosylpyrophosphate, subunit 1, domain 1"/>
    <property type="match status" value="1"/>
</dbReference>
<reference evidence="9 10" key="1">
    <citation type="journal article" date="2020" name="bioRxiv">
        <title>Metabolic contributions of an alphaproteobacterial endosymbiont in the apicomplexan Cardiosporidium cionae.</title>
        <authorList>
            <person name="Hunter E.S."/>
            <person name="Paight C.J."/>
            <person name="Lane C.E."/>
        </authorList>
    </citation>
    <scope>NUCLEOTIDE SEQUENCE [LARGE SCALE GENOMIC DNA]</scope>
    <source>
        <strain evidence="9">ESH_2018</strain>
    </source>
</reference>
<dbReference type="InterPro" id="IPR016050">
    <property type="entry name" value="Proteasome_bsu_CS"/>
</dbReference>
<comment type="function">
    <text evidence="8">Component of the proteasome, a multicatalytic proteinase complex which is characterized by its ability to cleave peptides with Arg, Phe, Tyr, Leu, and Glu adjacent to the leaving group at neutral or slightly basic pH. The proteasome has an ATP-dependent proteolytic activity.</text>
</comment>
<keyword evidence="4" id="KW-0888">Threonine protease</keyword>
<evidence type="ECO:0000256" key="7">
    <source>
        <dbReference type="ARBA" id="ARBA00023145"/>
    </source>
</evidence>
<sequence length="248" mass="27125">MYNLSPRLTLGVRKPGRYCAEIKESGCAPRLMEFSKGTTTLGFVFQGGIILAVDSRASQGSFLASSSVLKVLPVTDTIMGTLAGCAADCIFWLHHLAKICHLRQLQEKEPVTVAAASKLLGNIFFQYKGYGLSAGIILGGYDYRGPQLYFLDDSCTRVKGKCFSCGSGSTYAYGILDSQYRFDLTVDEAVELGCNAIYHATHRDAGSGNTVTVYHIFEGGRKCMVDAKDVNELHREYCKQKGQPLDQL</sequence>
<dbReference type="CDD" id="cd03761">
    <property type="entry name" value="proteasome_beta_type_5"/>
    <property type="match status" value="1"/>
</dbReference>